<dbReference type="PANTHER" id="PTHR31736:SF9">
    <property type="entry name" value="ENDO-XYLOGALACTURONAN HYDROLASE A-RELATED"/>
    <property type="match status" value="1"/>
</dbReference>
<dbReference type="PANTHER" id="PTHR31736">
    <property type="match status" value="1"/>
</dbReference>
<reference evidence="15 16" key="1">
    <citation type="journal article" date="2021" name="Nat. Commun.">
        <title>Genetic determinants of endophytism in the Arabidopsis root mycobiome.</title>
        <authorList>
            <person name="Mesny F."/>
            <person name="Miyauchi S."/>
            <person name="Thiergart T."/>
            <person name="Pickel B."/>
            <person name="Atanasova L."/>
            <person name="Karlsson M."/>
            <person name="Huettel B."/>
            <person name="Barry K.W."/>
            <person name="Haridas S."/>
            <person name="Chen C."/>
            <person name="Bauer D."/>
            <person name="Andreopoulos W."/>
            <person name="Pangilinan J."/>
            <person name="LaButti K."/>
            <person name="Riley R."/>
            <person name="Lipzen A."/>
            <person name="Clum A."/>
            <person name="Drula E."/>
            <person name="Henrissat B."/>
            <person name="Kohler A."/>
            <person name="Grigoriev I.V."/>
            <person name="Martin F.M."/>
            <person name="Hacquard S."/>
        </authorList>
    </citation>
    <scope>NUCLEOTIDE SEQUENCE [LARGE SCALE GENOMIC DNA]</scope>
    <source>
        <strain evidence="15 16">MPI-SDFR-AT-0080</strain>
    </source>
</reference>
<dbReference type="InterPro" id="IPR000743">
    <property type="entry name" value="Glyco_hydro_28"/>
</dbReference>
<accession>A0ABQ8GFT4</accession>
<dbReference type="SUPFAM" id="SSF51126">
    <property type="entry name" value="Pectin lyase-like"/>
    <property type="match status" value="1"/>
</dbReference>
<organism evidence="15 16">
    <name type="scientific">Macrophomina phaseolina</name>
    <dbReference type="NCBI Taxonomy" id="35725"/>
    <lineage>
        <taxon>Eukaryota</taxon>
        <taxon>Fungi</taxon>
        <taxon>Dikarya</taxon>
        <taxon>Ascomycota</taxon>
        <taxon>Pezizomycotina</taxon>
        <taxon>Dothideomycetes</taxon>
        <taxon>Dothideomycetes incertae sedis</taxon>
        <taxon>Botryosphaeriales</taxon>
        <taxon>Botryosphaeriaceae</taxon>
        <taxon>Macrophomina</taxon>
    </lineage>
</organism>
<keyword evidence="7" id="KW-0325">Glycoprotein</keyword>
<evidence type="ECO:0000256" key="1">
    <source>
        <dbReference type="ARBA" id="ARBA00004613"/>
    </source>
</evidence>
<evidence type="ECO:0000256" key="14">
    <source>
        <dbReference type="SAM" id="SignalP"/>
    </source>
</evidence>
<evidence type="ECO:0000256" key="4">
    <source>
        <dbReference type="ARBA" id="ARBA00022729"/>
    </source>
</evidence>
<keyword evidence="5" id="KW-0677">Repeat</keyword>
<feature type="signal peptide" evidence="14">
    <location>
        <begin position="1"/>
        <end position="24"/>
    </location>
</feature>
<evidence type="ECO:0000313" key="16">
    <source>
        <dbReference type="Proteomes" id="UP000774617"/>
    </source>
</evidence>
<dbReference type="InterPro" id="IPR006626">
    <property type="entry name" value="PbH1"/>
</dbReference>
<dbReference type="InterPro" id="IPR012334">
    <property type="entry name" value="Pectin_lyas_fold"/>
</dbReference>
<dbReference type="Proteomes" id="UP000774617">
    <property type="component" value="Unassembled WGS sequence"/>
</dbReference>
<comment type="subcellular location">
    <subcellularLocation>
        <location evidence="1">Secreted</location>
    </subcellularLocation>
</comment>
<comment type="function">
    <text evidence="12">Pectinolytic enzyme involved in the degradation of xylogalacturonan (xga), a galacturonan backbone heavily substituted with xylose, and which is one important component of the hairy regions of pectin. Activity requires a galacturonic acid backbone substituted with xylose.</text>
</comment>
<sequence>MLPFQLLNPAIAALAVVGALPAAADIPLASSRTRRAICTPAAGGTPTTDDVPAISSALSTCGGGGTIVLPADVTYHANSVLDLSACAGCDIQIEGVVQFASDTSYWSGRTAMILLQNAQGAQIRSATGSGVIDGAGQEAWDLFATNSSYARPTLLYISGGADIAVRGLQLKDAPNVFVSINGGAERVAFSELRLTAASNSTNAPKNTDGFDVGASTGVTLRDIDIVNDDDCVAFKPGADYATVEAITCTGSHGISVGSLGKTNADAVTNVYAGNVTMINSTKAAGIKTYPGGASHGSAVVKNVTFEGFTVQNCDYAFQVQSCYGEEEEYCRSNPADAQIGEVVVKDFSGTTSSKYDPTTANINCGADGTCGITVSGWNVKTPSGRNQILCANTPSALGITCAAGASGVRR</sequence>
<evidence type="ECO:0000313" key="15">
    <source>
        <dbReference type="EMBL" id="KAH7052190.1"/>
    </source>
</evidence>
<evidence type="ECO:0000256" key="12">
    <source>
        <dbReference type="ARBA" id="ARBA00037278"/>
    </source>
</evidence>
<dbReference type="SMART" id="SM00710">
    <property type="entry name" value="PbH1"/>
    <property type="match status" value="3"/>
</dbReference>
<feature type="chain" id="PRO_5046538159" evidence="14">
    <location>
        <begin position="25"/>
        <end position="410"/>
    </location>
</feature>
<keyword evidence="3" id="KW-0964">Secreted</keyword>
<keyword evidence="10" id="KW-0961">Cell wall biogenesis/degradation</keyword>
<evidence type="ECO:0000256" key="7">
    <source>
        <dbReference type="ARBA" id="ARBA00023180"/>
    </source>
</evidence>
<keyword evidence="6 13" id="KW-0378">Hydrolase</keyword>
<evidence type="ECO:0000256" key="2">
    <source>
        <dbReference type="ARBA" id="ARBA00008834"/>
    </source>
</evidence>
<evidence type="ECO:0000256" key="10">
    <source>
        <dbReference type="ARBA" id="ARBA00023316"/>
    </source>
</evidence>
<evidence type="ECO:0000256" key="5">
    <source>
        <dbReference type="ARBA" id="ARBA00022737"/>
    </source>
</evidence>
<gene>
    <name evidence="15" type="ORF">B0J12DRAFT_66715</name>
</gene>
<comment type="caution">
    <text evidence="15">The sequence shown here is derived from an EMBL/GenBank/DDBJ whole genome shotgun (WGS) entry which is preliminary data.</text>
</comment>
<dbReference type="Gene3D" id="2.160.20.10">
    <property type="entry name" value="Single-stranded right-handed beta-helix, Pectin lyase-like"/>
    <property type="match status" value="1"/>
</dbReference>
<dbReference type="InterPro" id="IPR011050">
    <property type="entry name" value="Pectin_lyase_fold/virulence"/>
</dbReference>
<keyword evidence="8" id="KW-0119">Carbohydrate metabolism</keyword>
<name>A0ABQ8GFT4_9PEZI</name>
<comment type="similarity">
    <text evidence="2 13">Belongs to the glycosyl hydrolase 28 family.</text>
</comment>
<proteinExistence type="inferred from homology"/>
<dbReference type="GO" id="GO:0016787">
    <property type="term" value="F:hydrolase activity"/>
    <property type="evidence" value="ECO:0007669"/>
    <property type="project" value="UniProtKB-KW"/>
</dbReference>
<evidence type="ECO:0000256" key="3">
    <source>
        <dbReference type="ARBA" id="ARBA00022525"/>
    </source>
</evidence>
<keyword evidence="4 14" id="KW-0732">Signal</keyword>
<protein>
    <submittedName>
        <fullName evidence="15">Endo-xylogalacturonan hydrolase A</fullName>
    </submittedName>
</protein>
<evidence type="ECO:0000256" key="11">
    <source>
        <dbReference type="ARBA" id="ARBA00023326"/>
    </source>
</evidence>
<dbReference type="EMBL" id="JAGTJR010000011">
    <property type="protein sequence ID" value="KAH7052190.1"/>
    <property type="molecule type" value="Genomic_DNA"/>
</dbReference>
<evidence type="ECO:0000256" key="9">
    <source>
        <dbReference type="ARBA" id="ARBA00023295"/>
    </source>
</evidence>
<evidence type="ECO:0000256" key="6">
    <source>
        <dbReference type="ARBA" id="ARBA00022801"/>
    </source>
</evidence>
<keyword evidence="9 13" id="KW-0326">Glycosidase</keyword>
<dbReference type="Pfam" id="PF00295">
    <property type="entry name" value="Glyco_hydro_28"/>
    <property type="match status" value="1"/>
</dbReference>
<evidence type="ECO:0000256" key="8">
    <source>
        <dbReference type="ARBA" id="ARBA00023277"/>
    </source>
</evidence>
<keyword evidence="16" id="KW-1185">Reference proteome</keyword>
<keyword evidence="11" id="KW-0624">Polysaccharide degradation</keyword>
<evidence type="ECO:0000256" key="13">
    <source>
        <dbReference type="RuleBase" id="RU361169"/>
    </source>
</evidence>